<comment type="subcellular location">
    <subcellularLocation>
        <location evidence="1">Membrane</location>
        <topology evidence="1">Multi-pass membrane protein</topology>
    </subcellularLocation>
</comment>
<feature type="transmembrane region" description="Helical" evidence="6">
    <location>
        <begin position="353"/>
        <end position="373"/>
    </location>
</feature>
<reference evidence="8 9" key="1">
    <citation type="submission" date="2015-01" db="EMBL/GenBank/DDBJ databases">
        <title>The Genome Sequence of Cladophialophora immunda CBS83496.</title>
        <authorList>
            <consortium name="The Broad Institute Genomics Platform"/>
            <person name="Cuomo C."/>
            <person name="de Hoog S."/>
            <person name="Gorbushina A."/>
            <person name="Stielow B."/>
            <person name="Teixiera M."/>
            <person name="Abouelleil A."/>
            <person name="Chapman S.B."/>
            <person name="Priest M."/>
            <person name="Young S.K."/>
            <person name="Wortman J."/>
            <person name="Nusbaum C."/>
            <person name="Birren B."/>
        </authorList>
    </citation>
    <scope>NUCLEOTIDE SEQUENCE [LARGE SCALE GENOMIC DNA]</scope>
    <source>
        <strain evidence="8 9">CBS 83496</strain>
    </source>
</reference>
<feature type="transmembrane region" description="Helical" evidence="6">
    <location>
        <begin position="184"/>
        <end position="206"/>
    </location>
</feature>
<feature type="transmembrane region" description="Helical" evidence="6">
    <location>
        <begin position="445"/>
        <end position="466"/>
    </location>
</feature>
<dbReference type="InterPro" id="IPR036259">
    <property type="entry name" value="MFS_trans_sf"/>
</dbReference>
<feature type="transmembrane region" description="Helical" evidence="6">
    <location>
        <begin position="218"/>
        <end position="238"/>
    </location>
</feature>
<evidence type="ECO:0000313" key="8">
    <source>
        <dbReference type="EMBL" id="KIW35175.1"/>
    </source>
</evidence>
<dbReference type="EMBL" id="KN847040">
    <property type="protein sequence ID" value="KIW35175.1"/>
    <property type="molecule type" value="Genomic_DNA"/>
</dbReference>
<dbReference type="Gene3D" id="1.20.1250.20">
    <property type="entry name" value="MFS general substrate transporter like domains"/>
    <property type="match status" value="2"/>
</dbReference>
<name>A0A0D2CZ08_9EURO</name>
<gene>
    <name evidence="8" type="ORF">PV07_01889</name>
</gene>
<evidence type="ECO:0000256" key="3">
    <source>
        <dbReference type="ARBA" id="ARBA00022692"/>
    </source>
</evidence>
<evidence type="ECO:0000256" key="5">
    <source>
        <dbReference type="ARBA" id="ARBA00023136"/>
    </source>
</evidence>
<accession>A0A0D2CZ08</accession>
<dbReference type="VEuPathDB" id="FungiDB:PV07_01889"/>
<dbReference type="GO" id="GO:0016020">
    <property type="term" value="C:membrane"/>
    <property type="evidence" value="ECO:0007669"/>
    <property type="project" value="UniProtKB-SubCell"/>
</dbReference>
<dbReference type="PANTHER" id="PTHR43791:SF78">
    <property type="entry name" value="TRANSPORTER, PUTATIVE (AFU_ORTHOLOGUE AFUA_3G01370)-RELATED"/>
    <property type="match status" value="1"/>
</dbReference>
<feature type="transmembrane region" description="Helical" evidence="6">
    <location>
        <begin position="92"/>
        <end position="110"/>
    </location>
</feature>
<keyword evidence="3 6" id="KW-0812">Transmembrane</keyword>
<dbReference type="RefSeq" id="XP_016255391.1">
    <property type="nucleotide sequence ID" value="XM_016388463.1"/>
</dbReference>
<feature type="transmembrane region" description="Helical" evidence="6">
    <location>
        <begin position="152"/>
        <end position="172"/>
    </location>
</feature>
<dbReference type="OrthoDB" id="2250022at2759"/>
<dbReference type="FunFam" id="1.20.1250.20:FF:000013">
    <property type="entry name" value="MFS general substrate transporter"/>
    <property type="match status" value="1"/>
</dbReference>
<evidence type="ECO:0000256" key="6">
    <source>
        <dbReference type="SAM" id="Phobius"/>
    </source>
</evidence>
<keyword evidence="4 6" id="KW-1133">Transmembrane helix</keyword>
<organism evidence="8 9">
    <name type="scientific">Cladophialophora immunda</name>
    <dbReference type="NCBI Taxonomy" id="569365"/>
    <lineage>
        <taxon>Eukaryota</taxon>
        <taxon>Fungi</taxon>
        <taxon>Dikarya</taxon>
        <taxon>Ascomycota</taxon>
        <taxon>Pezizomycotina</taxon>
        <taxon>Eurotiomycetes</taxon>
        <taxon>Chaetothyriomycetidae</taxon>
        <taxon>Chaetothyriales</taxon>
        <taxon>Herpotrichiellaceae</taxon>
        <taxon>Cladophialophora</taxon>
    </lineage>
</organism>
<feature type="transmembrane region" description="Helical" evidence="6">
    <location>
        <begin position="412"/>
        <end position="433"/>
    </location>
</feature>
<proteinExistence type="predicted"/>
<evidence type="ECO:0000256" key="1">
    <source>
        <dbReference type="ARBA" id="ARBA00004141"/>
    </source>
</evidence>
<keyword evidence="2" id="KW-0813">Transport</keyword>
<evidence type="ECO:0000313" key="9">
    <source>
        <dbReference type="Proteomes" id="UP000054466"/>
    </source>
</evidence>
<feature type="transmembrane region" description="Helical" evidence="6">
    <location>
        <begin position="322"/>
        <end position="341"/>
    </location>
</feature>
<dbReference type="HOGENOM" id="CLU_001265_0_6_1"/>
<feature type="transmembrane region" description="Helical" evidence="6">
    <location>
        <begin position="379"/>
        <end position="400"/>
    </location>
</feature>
<feature type="domain" description="Major facilitator superfamily (MFS) profile" evidence="7">
    <location>
        <begin position="55"/>
        <end position="470"/>
    </location>
</feature>
<dbReference type="SUPFAM" id="SSF103473">
    <property type="entry name" value="MFS general substrate transporter"/>
    <property type="match status" value="1"/>
</dbReference>
<dbReference type="PROSITE" id="PS50850">
    <property type="entry name" value="MFS"/>
    <property type="match status" value="1"/>
</dbReference>
<keyword evidence="5 6" id="KW-0472">Membrane</keyword>
<protein>
    <recommendedName>
        <fullName evidence="7">Major facilitator superfamily (MFS) profile domain-containing protein</fullName>
    </recommendedName>
</protein>
<dbReference type="InterPro" id="IPR011701">
    <property type="entry name" value="MFS"/>
</dbReference>
<dbReference type="Pfam" id="PF07690">
    <property type="entry name" value="MFS_1"/>
    <property type="match status" value="1"/>
</dbReference>
<dbReference type="GeneID" id="27341083"/>
<evidence type="ECO:0000259" key="7">
    <source>
        <dbReference type="PROSITE" id="PS50850"/>
    </source>
</evidence>
<evidence type="ECO:0000256" key="2">
    <source>
        <dbReference type="ARBA" id="ARBA00022448"/>
    </source>
</evidence>
<feature type="transmembrane region" description="Helical" evidence="6">
    <location>
        <begin position="122"/>
        <end position="146"/>
    </location>
</feature>
<dbReference type="Proteomes" id="UP000054466">
    <property type="component" value="Unassembled WGS sequence"/>
</dbReference>
<dbReference type="GO" id="GO:0022857">
    <property type="term" value="F:transmembrane transporter activity"/>
    <property type="evidence" value="ECO:0007669"/>
    <property type="project" value="InterPro"/>
</dbReference>
<evidence type="ECO:0000256" key="4">
    <source>
        <dbReference type="ARBA" id="ARBA00022989"/>
    </source>
</evidence>
<dbReference type="PANTHER" id="PTHR43791">
    <property type="entry name" value="PERMEASE-RELATED"/>
    <property type="match status" value="1"/>
</dbReference>
<dbReference type="InterPro" id="IPR020846">
    <property type="entry name" value="MFS_dom"/>
</dbReference>
<dbReference type="AlphaFoldDB" id="A0A0D2CZ08"/>
<dbReference type="FunFam" id="1.20.1250.20:FF:000057">
    <property type="entry name" value="MFS general substrate transporter"/>
    <property type="match status" value="1"/>
</dbReference>
<sequence length="516" mass="58070">MVISPTTIDAAESIMPAVLKDKLPVDHEEIVVLSALTDEELQVEKTLVRKIDIRVLPVIVLIYIMNYIDRNNYPAARLQGLQEDLNLTDKQYQIGLSILFVGYILMQVPSNMLLNSVSRPSWYLGACTMLWGLVSALTCLATNFSSILACRFLLGFIEAPLFPGVMFYLSKWYTKKELTFRMSIFYSGLLISGAFGNLIAAGILSGLAGKRGLSAWQWLYIIEGCLTIVIGFITAAFLPDYPHTWKSLSPEQHYVANRRIALEAAEADLDKEMEISQLQGLKLAFMDPATYLLTIADWGLAVAGSFQNYFPTLAATLGYNHIVSLLLVAPPYLFMVFFILGHCYLSDRLSHRFWFFIYPQPLALVGFIIFMTTSSFGPRYFACFLFCFSFTAVPTVFSWAASSISRPPTKRAIAIAFMNCFGSTANIWTPFIYRAQDAPHYTPAMVVNIIAAVICVICAVILRWLLIRRNQALERQENEAVELSETSVRRLQKTAELEGLDIAAARRLQKDFRYLI</sequence>
<keyword evidence="9" id="KW-1185">Reference proteome</keyword>